<dbReference type="Gene3D" id="3.40.50.720">
    <property type="entry name" value="NAD(P)-binding Rossmann-like Domain"/>
    <property type="match status" value="1"/>
</dbReference>
<dbReference type="InterPro" id="IPR052515">
    <property type="entry name" value="Gfo/Idh/MocA_Oxidoreductase"/>
</dbReference>
<accession>A0ABZ3C635</accession>
<dbReference type="Proteomes" id="UP001434337">
    <property type="component" value="Chromosome"/>
</dbReference>
<dbReference type="InterPro" id="IPR000683">
    <property type="entry name" value="Gfo/Idh/MocA-like_OxRdtase_N"/>
</dbReference>
<proteinExistence type="predicted"/>
<evidence type="ECO:0000313" key="2">
    <source>
        <dbReference type="EMBL" id="WZW97262.1"/>
    </source>
</evidence>
<dbReference type="SUPFAM" id="SSF55347">
    <property type="entry name" value="Glyceraldehyde-3-phosphate dehydrogenase-like, C-terminal domain"/>
    <property type="match status" value="1"/>
</dbReference>
<sequence length="666" mass="72418">MSPLPLAQVGVRGFGRIHLERIARLEEQGRVELVATADPGGPLVGSDLPWYASLTDLLAEHSPAIASLATPIGTHAPLATEAMRAGAHVMLEKPPVASLTEFWQLLRACKENQRVVQIGFQSLGSAGIARMQDLLAGDTLGEVTAIAVRGAWVRDRAYYARSPWAGKRTVDGRRIADGVVTNPLAHSIATALKIADATRLDDIVAITTEMYHAHAIDADDTSFVRLDLADAPPICAALTLCATEQVPPTVTLVGTRGEARYSYTTDELWLTVDGEETHETFERTDLLENLVDHLTADADLLVPLADTVGFMCVLEATQDRPAPVQIAEEHLTWVGDGAEGHPVISDIERWLDAALAAGVGFAEAGAPWGDPAAVARWQHRTPLAELRLGDAAVAEYADGSDIMDLSSPRPYLHPIRTLGGVIVSDTHPVDHDWHCGLSLTMQDVNGVNFWGGRTYVRGRGYTWLGDQGRIEHRAWLERTPGRLREELAWVGPILEPLEDAIDPVEVRETRELTWTQADDRTWLLDADLALDAVTPDRITLGGPGTNGRTDAGYGGWQLRLRRSDDVRITSPLGEGAEAVYGQAAAWVAWRSTFIGRPVTLAMAHLDADAAASDRWFVRHGEFDGIGTALAWSDELTLPVRRRYRLVVADGHLTEDALAAWLPRSLG</sequence>
<reference evidence="2 3" key="1">
    <citation type="journal article" date="2023" name="Environ Microbiome">
        <title>A coral-associated actinobacterium mitigates coral bleaching under heat stress.</title>
        <authorList>
            <person name="Li J."/>
            <person name="Zou Y."/>
            <person name="Li Q."/>
            <person name="Zhang J."/>
            <person name="Bourne D.G."/>
            <person name="Lyu Y."/>
            <person name="Liu C."/>
            <person name="Zhang S."/>
        </authorList>
    </citation>
    <scope>NUCLEOTIDE SEQUENCE [LARGE SCALE GENOMIC DNA]</scope>
    <source>
        <strain evidence="2 3">SCSIO 13291</strain>
    </source>
</reference>
<feature type="domain" description="Gfo/Idh/MocA-like oxidoreductase N-terminal" evidence="1">
    <location>
        <begin position="9"/>
        <end position="120"/>
    </location>
</feature>
<dbReference type="PANTHER" id="PTHR43249">
    <property type="entry name" value="UDP-N-ACETYL-2-AMINO-2-DEOXY-D-GLUCURONATE OXIDASE"/>
    <property type="match status" value="1"/>
</dbReference>
<dbReference type="EMBL" id="CP115965">
    <property type="protein sequence ID" value="WZW97262.1"/>
    <property type="molecule type" value="Genomic_DNA"/>
</dbReference>
<organism evidence="2 3">
    <name type="scientific">Propioniciclava soli</name>
    <dbReference type="NCBI Taxonomy" id="2775081"/>
    <lineage>
        <taxon>Bacteria</taxon>
        <taxon>Bacillati</taxon>
        <taxon>Actinomycetota</taxon>
        <taxon>Actinomycetes</taxon>
        <taxon>Propionibacteriales</taxon>
        <taxon>Propionibacteriaceae</taxon>
        <taxon>Propioniciclava</taxon>
    </lineage>
</organism>
<name>A0ABZ3C635_9ACTN</name>
<dbReference type="PANTHER" id="PTHR43249:SF1">
    <property type="entry name" value="D-GLUCOSIDE 3-DEHYDROGENASE"/>
    <property type="match status" value="1"/>
</dbReference>
<gene>
    <name evidence="2" type="ORF">PCC79_10060</name>
</gene>
<keyword evidence="3" id="KW-1185">Reference proteome</keyword>
<dbReference type="SUPFAM" id="SSF51735">
    <property type="entry name" value="NAD(P)-binding Rossmann-fold domains"/>
    <property type="match status" value="1"/>
</dbReference>
<evidence type="ECO:0000259" key="1">
    <source>
        <dbReference type="Pfam" id="PF01408"/>
    </source>
</evidence>
<dbReference type="InterPro" id="IPR029475">
    <property type="entry name" value="DUF6807"/>
</dbReference>
<dbReference type="Pfam" id="PF14100">
    <property type="entry name" value="DUF6807"/>
    <property type="match status" value="1"/>
</dbReference>
<dbReference type="RefSeq" id="WP_342371735.1">
    <property type="nucleotide sequence ID" value="NZ_CP115965.1"/>
</dbReference>
<evidence type="ECO:0000313" key="3">
    <source>
        <dbReference type="Proteomes" id="UP001434337"/>
    </source>
</evidence>
<dbReference type="Gene3D" id="3.30.360.10">
    <property type="entry name" value="Dihydrodipicolinate Reductase, domain 2"/>
    <property type="match status" value="1"/>
</dbReference>
<dbReference type="Pfam" id="PF01408">
    <property type="entry name" value="GFO_IDH_MocA"/>
    <property type="match status" value="1"/>
</dbReference>
<protein>
    <submittedName>
        <fullName evidence="2">PmoA family protein</fullName>
    </submittedName>
</protein>
<dbReference type="InterPro" id="IPR036291">
    <property type="entry name" value="NAD(P)-bd_dom_sf"/>
</dbReference>